<keyword evidence="2 6" id="KW-0349">Heme</keyword>
<dbReference type="GO" id="GO:0009055">
    <property type="term" value="F:electron transfer activity"/>
    <property type="evidence" value="ECO:0007669"/>
    <property type="project" value="InterPro"/>
</dbReference>
<dbReference type="AlphaFoldDB" id="A0A090QHA8"/>
<dbReference type="GO" id="GO:0005506">
    <property type="term" value="F:iron ion binding"/>
    <property type="evidence" value="ECO:0007669"/>
    <property type="project" value="InterPro"/>
</dbReference>
<evidence type="ECO:0000256" key="3">
    <source>
        <dbReference type="ARBA" id="ARBA00022723"/>
    </source>
</evidence>
<dbReference type="PROSITE" id="PS51007">
    <property type="entry name" value="CYTC"/>
    <property type="match status" value="3"/>
</dbReference>
<evidence type="ECO:0000259" key="8">
    <source>
        <dbReference type="PROSITE" id="PS51007"/>
    </source>
</evidence>
<evidence type="ECO:0000313" key="10">
    <source>
        <dbReference type="Proteomes" id="UP000029227"/>
    </source>
</evidence>
<dbReference type="InterPro" id="IPR009056">
    <property type="entry name" value="Cyt_c-like_dom"/>
</dbReference>
<dbReference type="Pfam" id="PF13442">
    <property type="entry name" value="Cytochrome_CBB3"/>
    <property type="match status" value="2"/>
</dbReference>
<dbReference type="PANTHER" id="PTHR35008:SF4">
    <property type="entry name" value="BLL4482 PROTEIN"/>
    <property type="match status" value="1"/>
</dbReference>
<sequence>MGDWPGLVTWQQSDDKLSRPTTNLDDQFEQIQDTSLSALATQPDIVASGRILFQTHCAACHRDNAQGAKHFPNLIDNVWLYGGTDDAIIHSIEKGRNGAMPGWVDVLNQDQIAKMSYYLASLNQRHTDVPPVKVELGQGLFMQYCASCHGNGTIANQSLGIPTLADDVWLHGGSIEEIQHTIRSGINNVMPAFENQLSHNEILALGAYITKARLDEDGKLAQLEASAIERGEYLAHAGDCVACHSAEGGEPFAGGLPFVTPFGTIYSTNITPHVTEGIGSYTFDDFKAALVDGKGRHGYLYPAMPYTSYQYVTEEDMQDLWLTCSQSQQYLSKRQERHDVPGQHSFRLTGLEYRVYGYQTARFHFAKHVRR</sequence>
<dbReference type="InterPro" id="IPR036909">
    <property type="entry name" value="Cyt_c-like_dom_sf"/>
</dbReference>
<organism evidence="9 10">
    <name type="scientific">Photobacterium aphoticum</name>
    <dbReference type="NCBI Taxonomy" id="754436"/>
    <lineage>
        <taxon>Bacteria</taxon>
        <taxon>Pseudomonadati</taxon>
        <taxon>Pseudomonadota</taxon>
        <taxon>Gammaproteobacteria</taxon>
        <taxon>Vibrionales</taxon>
        <taxon>Vibrionaceae</taxon>
        <taxon>Photobacterium</taxon>
    </lineage>
</organism>
<evidence type="ECO:0000256" key="2">
    <source>
        <dbReference type="ARBA" id="ARBA00022617"/>
    </source>
</evidence>
<dbReference type="STRING" id="754436.JCM19237_5373"/>
<protein>
    <submittedName>
        <fullName evidence="9">Putative diheme cytochrome c-553</fullName>
    </submittedName>
</protein>
<dbReference type="Gene3D" id="1.10.760.10">
    <property type="entry name" value="Cytochrome c-like domain"/>
    <property type="match status" value="3"/>
</dbReference>
<keyword evidence="5 6" id="KW-0408">Iron</keyword>
<dbReference type="InterPro" id="IPR051459">
    <property type="entry name" value="Cytochrome_c-type_DH"/>
</dbReference>
<dbReference type="SUPFAM" id="SSF46626">
    <property type="entry name" value="Cytochrome c"/>
    <property type="match status" value="3"/>
</dbReference>
<feature type="domain" description="Cytochrome c" evidence="8">
    <location>
        <begin position="226"/>
        <end position="328"/>
    </location>
</feature>
<feature type="domain" description="Cytochrome c" evidence="8">
    <location>
        <begin position="132"/>
        <end position="213"/>
    </location>
</feature>
<feature type="domain" description="Cytochrome c" evidence="8">
    <location>
        <begin position="44"/>
        <end position="123"/>
    </location>
</feature>
<dbReference type="GO" id="GO:0020037">
    <property type="term" value="F:heme binding"/>
    <property type="evidence" value="ECO:0007669"/>
    <property type="project" value="InterPro"/>
</dbReference>
<gene>
    <name evidence="9" type="ORF">JCM19237_5373</name>
</gene>
<reference evidence="9 10" key="1">
    <citation type="journal article" date="2014" name="Genome Announc.">
        <title>Draft Genome Sequences of Two Vibrionaceae Species, Vibrio ponticus C121 and Photobacterium aphoticum C119, Isolated as Coral Reef Microbiota.</title>
        <authorList>
            <person name="Al-saari N."/>
            <person name="Meirelles P.M."/>
            <person name="Mino S."/>
            <person name="Suda W."/>
            <person name="Oshima K."/>
            <person name="Hattori M."/>
            <person name="Ohkuma M."/>
            <person name="Thompson F.L."/>
            <person name="Gomez-Gil B."/>
            <person name="Sawabe T."/>
            <person name="Sawabe T."/>
        </authorList>
    </citation>
    <scope>NUCLEOTIDE SEQUENCE [LARGE SCALE GENOMIC DNA]</scope>
    <source>
        <strain evidence="9 10">JCM 19237</strain>
    </source>
</reference>
<proteinExistence type="predicted"/>
<dbReference type="PANTHER" id="PTHR35008">
    <property type="entry name" value="BLL4482 PROTEIN-RELATED"/>
    <property type="match status" value="1"/>
</dbReference>
<name>A0A090QHA8_9GAMM</name>
<dbReference type="Proteomes" id="UP000029227">
    <property type="component" value="Unassembled WGS sequence"/>
</dbReference>
<evidence type="ECO:0000313" key="9">
    <source>
        <dbReference type="EMBL" id="GAL02480.1"/>
    </source>
</evidence>
<keyword evidence="1" id="KW-0813">Transport</keyword>
<evidence type="ECO:0000256" key="4">
    <source>
        <dbReference type="ARBA" id="ARBA00022982"/>
    </source>
</evidence>
<dbReference type="eggNOG" id="COG2010">
    <property type="taxonomic scope" value="Bacteria"/>
</dbReference>
<evidence type="ECO:0000256" key="7">
    <source>
        <dbReference type="SAM" id="MobiDB-lite"/>
    </source>
</evidence>
<keyword evidence="4" id="KW-0249">Electron transport</keyword>
<dbReference type="InterPro" id="IPR008168">
    <property type="entry name" value="Cyt_C_IC"/>
</dbReference>
<feature type="region of interest" description="Disordered" evidence="7">
    <location>
        <begin position="1"/>
        <end position="20"/>
    </location>
</feature>
<comment type="caution">
    <text evidence="9">The sequence shown here is derived from an EMBL/GenBank/DDBJ whole genome shotgun (WGS) entry which is preliminary data.</text>
</comment>
<evidence type="ECO:0000256" key="6">
    <source>
        <dbReference type="PROSITE-ProRule" id="PRU00433"/>
    </source>
</evidence>
<dbReference type="EMBL" id="BBMN01000001">
    <property type="protein sequence ID" value="GAL02480.1"/>
    <property type="molecule type" value="Genomic_DNA"/>
</dbReference>
<evidence type="ECO:0000256" key="1">
    <source>
        <dbReference type="ARBA" id="ARBA00022448"/>
    </source>
</evidence>
<accession>A0A090QHA8</accession>
<keyword evidence="3 6" id="KW-0479">Metal-binding</keyword>
<evidence type="ECO:0000256" key="5">
    <source>
        <dbReference type="ARBA" id="ARBA00023004"/>
    </source>
</evidence>
<dbReference type="PRINTS" id="PR00605">
    <property type="entry name" value="CYTCHROMECIC"/>
</dbReference>